<dbReference type="PANTHER" id="PTHR36511">
    <property type="entry name" value="MERR FAMILY BACTERIAL REGULATORY PROTEIN"/>
    <property type="match status" value="1"/>
</dbReference>
<organism evidence="4 5">
    <name type="scientific">Catenovulum maritimum</name>
    <dbReference type="NCBI Taxonomy" id="1513271"/>
    <lineage>
        <taxon>Bacteria</taxon>
        <taxon>Pseudomonadati</taxon>
        <taxon>Pseudomonadota</taxon>
        <taxon>Gammaproteobacteria</taxon>
        <taxon>Alteromonadales</taxon>
        <taxon>Alteromonadaceae</taxon>
        <taxon>Catenovulum</taxon>
    </lineage>
</organism>
<evidence type="ECO:0000256" key="3">
    <source>
        <dbReference type="ARBA" id="ARBA00023163"/>
    </source>
</evidence>
<dbReference type="STRING" id="1513271.XM47_14070"/>
<dbReference type="OrthoDB" id="9799384at2"/>
<dbReference type="Pfam" id="PF15731">
    <property type="entry name" value="MqsA_antitoxin"/>
    <property type="match status" value="1"/>
</dbReference>
<dbReference type="Proteomes" id="UP000037600">
    <property type="component" value="Unassembled WGS sequence"/>
</dbReference>
<accession>A0A0J8JIY3</accession>
<dbReference type="InterPro" id="IPR052359">
    <property type="entry name" value="HTH-type_reg/antitoxin"/>
</dbReference>
<dbReference type="InterPro" id="IPR032758">
    <property type="entry name" value="MqsA/HigA-2"/>
</dbReference>
<dbReference type="Gene3D" id="1.10.260.40">
    <property type="entry name" value="lambda repressor-like DNA-binding domains"/>
    <property type="match status" value="1"/>
</dbReference>
<comment type="caution">
    <text evidence="4">The sequence shown here is derived from an EMBL/GenBank/DDBJ whole genome shotgun (WGS) entry which is preliminary data.</text>
</comment>
<dbReference type="CDD" id="cd00093">
    <property type="entry name" value="HTH_XRE"/>
    <property type="match status" value="1"/>
</dbReference>
<dbReference type="PATRIC" id="fig|1513271.3.peg.2889"/>
<keyword evidence="5" id="KW-1185">Reference proteome</keyword>
<proteinExistence type="predicted"/>
<gene>
    <name evidence="4" type="ORF">XM47_14070</name>
</gene>
<dbReference type="InterPro" id="IPR001387">
    <property type="entry name" value="Cro/C1-type_HTH"/>
</dbReference>
<dbReference type="SUPFAM" id="SSF47413">
    <property type="entry name" value="lambda repressor-like DNA-binding domains"/>
    <property type="match status" value="1"/>
</dbReference>
<keyword evidence="1" id="KW-0805">Transcription regulation</keyword>
<reference evidence="4 5" key="1">
    <citation type="submission" date="2015-04" db="EMBL/GenBank/DDBJ databases">
        <title>Draft Genome Sequence of the Novel Agar-Digesting Marine Bacterium Q1.</title>
        <authorList>
            <person name="Li Y."/>
            <person name="Li D."/>
            <person name="Chen G."/>
            <person name="Du Z."/>
        </authorList>
    </citation>
    <scope>NUCLEOTIDE SEQUENCE [LARGE SCALE GENOMIC DNA]</scope>
    <source>
        <strain evidence="4 5">Q1</strain>
    </source>
</reference>
<dbReference type="AlphaFoldDB" id="A0A0J8JIY3"/>
<dbReference type="InterPro" id="IPR010982">
    <property type="entry name" value="Lambda_DNA-bd_dom_sf"/>
</dbReference>
<keyword evidence="2" id="KW-0238">DNA-binding</keyword>
<dbReference type="PANTHER" id="PTHR36511:SF3">
    <property type="entry name" value="ANTITOXIN HIGA-2"/>
    <property type="match status" value="1"/>
</dbReference>
<dbReference type="RefSeq" id="WP_048693788.1">
    <property type="nucleotide sequence ID" value="NZ_KQ130497.1"/>
</dbReference>
<evidence type="ECO:0000313" key="4">
    <source>
        <dbReference type="EMBL" id="KMT64421.1"/>
    </source>
</evidence>
<name>A0A0J8JIY3_9ALTE</name>
<evidence type="ECO:0000256" key="2">
    <source>
        <dbReference type="ARBA" id="ARBA00023125"/>
    </source>
</evidence>
<keyword evidence="3" id="KW-0804">Transcription</keyword>
<dbReference type="EMBL" id="LAZL01000024">
    <property type="protein sequence ID" value="KMT64421.1"/>
    <property type="molecule type" value="Genomic_DNA"/>
</dbReference>
<dbReference type="GO" id="GO:0003677">
    <property type="term" value="F:DNA binding"/>
    <property type="evidence" value="ECO:0007669"/>
    <property type="project" value="UniProtKB-KW"/>
</dbReference>
<sequence length="104" mass="11774">MNNRNLFNELSSALVEAKEHSKGKLTLKNHEVNDISDLNISPDEIVSIREQFNMSRGVFANLLHTSSRTLENWEQGRSTPNGQAITLLKLVQRHPETLSHIAEL</sequence>
<evidence type="ECO:0000313" key="5">
    <source>
        <dbReference type="Proteomes" id="UP000037600"/>
    </source>
</evidence>
<protein>
    <submittedName>
        <fullName evidence="4">XRE family transcriptional regulator</fullName>
    </submittedName>
</protein>
<evidence type="ECO:0000256" key="1">
    <source>
        <dbReference type="ARBA" id="ARBA00023015"/>
    </source>
</evidence>